<dbReference type="RefSeq" id="WP_281485252.1">
    <property type="nucleotide sequence ID" value="NZ_CP124543.1"/>
</dbReference>
<evidence type="ECO:0000313" key="2">
    <source>
        <dbReference type="EMBL" id="WGV28018.1"/>
    </source>
</evidence>
<evidence type="ECO:0000256" key="1">
    <source>
        <dbReference type="SAM" id="MobiDB-lite"/>
    </source>
</evidence>
<reference evidence="2 3" key="1">
    <citation type="journal article" date="2023" name="Limnol Oceanogr Lett">
        <title>Environmental adaptations by the intertidal Antarctic cyanobacterium Halotia branconii CENA392 as revealed using long-read genome sequencing.</title>
        <authorList>
            <person name="Dextro R.B."/>
            <person name="Delbaje E."/>
            <person name="Freitas P.N.N."/>
            <person name="Geraldes V."/>
            <person name="Pinto E."/>
            <person name="Long P.F."/>
            <person name="Fiore M.F."/>
        </authorList>
    </citation>
    <scope>NUCLEOTIDE SEQUENCE [LARGE SCALE GENOMIC DNA]</scope>
    <source>
        <strain evidence="2 3">CENA392</strain>
    </source>
</reference>
<sequence length="345" mass="38333">MDNQSKLPSPPDAFVAPLLELRDYYGRLTEDYENLYRQALANLNHVEALLSGWGFSEQVTEPVASISETLPFEDDSSTAEPSDNSVDSGETNDLEVETSFEEFLDIEIPPVNSATTVNPPLELLEITSTSKEDDDLSEKSPEKALSWSEIPMLQEYQSFNRTEAILKVLQKHAGTVCHISFIVRSLYGDLEPKALKVVKGRVHSSLTHGRETGKWSLVPGKPGYYTLDLKLLNTNRSSSSKQSKNNKLSPVAKTNLIPMVEQFSGQVLIDAISSLLQQNPRKIFTIAEVINGLCGEVDTQQFNQIKSKVLKELSRGHRTGRFSRVPGEIGLYTWDSKLLSAESVS</sequence>
<feature type="compositionally biased region" description="Polar residues" evidence="1">
    <location>
        <begin position="78"/>
        <end position="89"/>
    </location>
</feature>
<keyword evidence="3" id="KW-1185">Reference proteome</keyword>
<dbReference type="AlphaFoldDB" id="A0AAJ6NWH3"/>
<protein>
    <submittedName>
        <fullName evidence="2">Uncharacterized protein</fullName>
    </submittedName>
</protein>
<evidence type="ECO:0000313" key="3">
    <source>
        <dbReference type="Proteomes" id="UP001223520"/>
    </source>
</evidence>
<dbReference type="EMBL" id="CP124543">
    <property type="protein sequence ID" value="WGV28018.1"/>
    <property type="molecule type" value="Genomic_DNA"/>
</dbReference>
<organism evidence="2 3">
    <name type="scientific">Halotia branconii CENA392</name>
    <dbReference type="NCBI Taxonomy" id="1539056"/>
    <lineage>
        <taxon>Bacteria</taxon>
        <taxon>Bacillati</taxon>
        <taxon>Cyanobacteriota</taxon>
        <taxon>Cyanophyceae</taxon>
        <taxon>Nostocales</taxon>
        <taxon>Nodulariaceae</taxon>
        <taxon>Halotia</taxon>
    </lineage>
</organism>
<feature type="region of interest" description="Disordered" evidence="1">
    <location>
        <begin position="70"/>
        <end position="92"/>
    </location>
</feature>
<name>A0AAJ6NWH3_9CYAN</name>
<proteinExistence type="predicted"/>
<dbReference type="KEGG" id="hbq:QI031_11275"/>
<dbReference type="Proteomes" id="UP001223520">
    <property type="component" value="Chromosome"/>
</dbReference>
<accession>A0AAJ6NWH3</accession>
<gene>
    <name evidence="2" type="ORF">QI031_11275</name>
</gene>